<name>A0A930YMR8_9ACTN</name>
<dbReference type="InterPro" id="IPR013325">
    <property type="entry name" value="RNA_pol_sigma_r2"/>
</dbReference>
<reference evidence="8" key="1">
    <citation type="submission" date="2020-11" db="EMBL/GenBank/DDBJ databases">
        <title>Nocardioides sp. nov., isolated from Soil of Cynanchum wilfordii Hemsley rhizosphere.</title>
        <authorList>
            <person name="Lee J.-S."/>
            <person name="Suh M.K."/>
            <person name="Kim J.-S."/>
        </authorList>
    </citation>
    <scope>NUCLEOTIDE SEQUENCE</scope>
    <source>
        <strain evidence="8">KCTC 19275</strain>
    </source>
</reference>
<dbReference type="Proteomes" id="UP000640489">
    <property type="component" value="Unassembled WGS sequence"/>
</dbReference>
<evidence type="ECO:0000256" key="4">
    <source>
        <dbReference type="ARBA" id="ARBA00023125"/>
    </source>
</evidence>
<feature type="domain" description="RNA polymerase sigma-70 region 2" evidence="6">
    <location>
        <begin position="24"/>
        <end position="90"/>
    </location>
</feature>
<evidence type="ECO:0000256" key="2">
    <source>
        <dbReference type="ARBA" id="ARBA00023015"/>
    </source>
</evidence>
<evidence type="ECO:0000256" key="3">
    <source>
        <dbReference type="ARBA" id="ARBA00023082"/>
    </source>
</evidence>
<dbReference type="SUPFAM" id="SSF88946">
    <property type="entry name" value="Sigma2 domain of RNA polymerase sigma factors"/>
    <property type="match status" value="1"/>
</dbReference>
<dbReference type="NCBIfam" id="TIGR02937">
    <property type="entry name" value="sigma70-ECF"/>
    <property type="match status" value="1"/>
</dbReference>
<sequence>MDEQRAVRLRDSNEQLRAERIDVLFRRHYRGLLRLAVVMVGDREAAEDAVQEAFVSLHRNWRTLRDANAAEAYLRSAVLNRGRSWVRRQATQRAKRPLLLVQGARPPGPEDSTLVQEEVGSLVAAMRRLPRRQREVLACRYVLELSVSETAELLDITEGSVKTHTHRGLQALQQRIEVNR</sequence>
<proteinExistence type="inferred from homology"/>
<dbReference type="InterPro" id="IPR036388">
    <property type="entry name" value="WH-like_DNA-bd_sf"/>
</dbReference>
<keyword evidence="3" id="KW-0731">Sigma factor</keyword>
<dbReference type="PANTHER" id="PTHR43133:SF50">
    <property type="entry name" value="ECF RNA POLYMERASE SIGMA FACTOR SIGM"/>
    <property type="match status" value="1"/>
</dbReference>
<evidence type="ECO:0000259" key="7">
    <source>
        <dbReference type="Pfam" id="PF08281"/>
    </source>
</evidence>
<keyword evidence="9" id="KW-1185">Reference proteome</keyword>
<feature type="domain" description="RNA polymerase sigma factor 70 region 4 type 2" evidence="7">
    <location>
        <begin position="122"/>
        <end position="172"/>
    </location>
</feature>
<evidence type="ECO:0000259" key="6">
    <source>
        <dbReference type="Pfam" id="PF04542"/>
    </source>
</evidence>
<dbReference type="GO" id="GO:0006352">
    <property type="term" value="P:DNA-templated transcription initiation"/>
    <property type="evidence" value="ECO:0007669"/>
    <property type="project" value="InterPro"/>
</dbReference>
<keyword evidence="2" id="KW-0805">Transcription regulation</keyword>
<dbReference type="Gene3D" id="1.10.10.10">
    <property type="entry name" value="Winged helix-like DNA-binding domain superfamily/Winged helix DNA-binding domain"/>
    <property type="match status" value="1"/>
</dbReference>
<comment type="caution">
    <text evidence="8">The sequence shown here is derived from an EMBL/GenBank/DDBJ whole genome shotgun (WGS) entry which is preliminary data.</text>
</comment>
<protein>
    <submittedName>
        <fullName evidence="8">SigE family RNA polymerase sigma factor</fullName>
    </submittedName>
</protein>
<dbReference type="InterPro" id="IPR013324">
    <property type="entry name" value="RNA_pol_sigma_r3/r4-like"/>
</dbReference>
<dbReference type="GO" id="GO:0003677">
    <property type="term" value="F:DNA binding"/>
    <property type="evidence" value="ECO:0007669"/>
    <property type="project" value="UniProtKB-KW"/>
</dbReference>
<dbReference type="Pfam" id="PF08281">
    <property type="entry name" value="Sigma70_r4_2"/>
    <property type="match status" value="1"/>
</dbReference>
<gene>
    <name evidence="8" type="ORF">ISU07_22500</name>
</gene>
<dbReference type="Pfam" id="PF04542">
    <property type="entry name" value="Sigma70_r2"/>
    <property type="match status" value="1"/>
</dbReference>
<comment type="similarity">
    <text evidence="1">Belongs to the sigma-70 factor family. ECF subfamily.</text>
</comment>
<dbReference type="AlphaFoldDB" id="A0A930YMR8"/>
<organism evidence="8 9">
    <name type="scientific">Nocardioides islandensis</name>
    <dbReference type="NCBI Taxonomy" id="433663"/>
    <lineage>
        <taxon>Bacteria</taxon>
        <taxon>Bacillati</taxon>
        <taxon>Actinomycetota</taxon>
        <taxon>Actinomycetes</taxon>
        <taxon>Propionibacteriales</taxon>
        <taxon>Nocardioidaceae</taxon>
        <taxon>Nocardioides</taxon>
    </lineage>
</organism>
<evidence type="ECO:0000313" key="9">
    <source>
        <dbReference type="Proteomes" id="UP000640489"/>
    </source>
</evidence>
<dbReference type="PANTHER" id="PTHR43133">
    <property type="entry name" value="RNA POLYMERASE ECF-TYPE SIGMA FACTO"/>
    <property type="match status" value="1"/>
</dbReference>
<dbReference type="Gene3D" id="1.10.1740.10">
    <property type="match status" value="1"/>
</dbReference>
<dbReference type="CDD" id="cd06171">
    <property type="entry name" value="Sigma70_r4"/>
    <property type="match status" value="1"/>
</dbReference>
<dbReference type="InterPro" id="IPR014284">
    <property type="entry name" value="RNA_pol_sigma-70_dom"/>
</dbReference>
<dbReference type="InterPro" id="IPR007627">
    <property type="entry name" value="RNA_pol_sigma70_r2"/>
</dbReference>
<accession>A0A930YMR8</accession>
<dbReference type="EMBL" id="JADKPN010000020">
    <property type="protein sequence ID" value="MBF4765915.1"/>
    <property type="molecule type" value="Genomic_DNA"/>
</dbReference>
<dbReference type="SUPFAM" id="SSF88659">
    <property type="entry name" value="Sigma3 and sigma4 domains of RNA polymerase sigma factors"/>
    <property type="match status" value="1"/>
</dbReference>
<dbReference type="InterPro" id="IPR013249">
    <property type="entry name" value="RNA_pol_sigma70_r4_t2"/>
</dbReference>
<evidence type="ECO:0000313" key="8">
    <source>
        <dbReference type="EMBL" id="MBF4765915.1"/>
    </source>
</evidence>
<keyword evidence="5" id="KW-0804">Transcription</keyword>
<evidence type="ECO:0000256" key="5">
    <source>
        <dbReference type="ARBA" id="ARBA00023163"/>
    </source>
</evidence>
<evidence type="ECO:0000256" key="1">
    <source>
        <dbReference type="ARBA" id="ARBA00010641"/>
    </source>
</evidence>
<dbReference type="GO" id="GO:0016987">
    <property type="term" value="F:sigma factor activity"/>
    <property type="evidence" value="ECO:0007669"/>
    <property type="project" value="UniProtKB-KW"/>
</dbReference>
<keyword evidence="4" id="KW-0238">DNA-binding</keyword>
<dbReference type="InterPro" id="IPR039425">
    <property type="entry name" value="RNA_pol_sigma-70-like"/>
</dbReference>